<name>A0A1Q9EWU7_SYMMI</name>
<dbReference type="PROSITE" id="PS50088">
    <property type="entry name" value="ANK_REPEAT"/>
    <property type="match status" value="7"/>
</dbReference>
<dbReference type="PANTHER" id="PTHR24166">
    <property type="entry name" value="ROLLING PEBBLES, ISOFORM B"/>
    <property type="match status" value="1"/>
</dbReference>
<dbReference type="PROSITE" id="PS50297">
    <property type="entry name" value="ANK_REP_REGION"/>
    <property type="match status" value="7"/>
</dbReference>
<feature type="repeat" description="ANK" evidence="3">
    <location>
        <begin position="117"/>
        <end position="149"/>
    </location>
</feature>
<accession>A0A1Q9EWU7</accession>
<keyword evidence="6" id="KW-1185">Reference proteome</keyword>
<keyword evidence="2 3" id="KW-0040">ANK repeat</keyword>
<feature type="repeat" description="ANK" evidence="3">
    <location>
        <begin position="150"/>
        <end position="182"/>
    </location>
</feature>
<dbReference type="EMBL" id="LSRX01000052">
    <property type="protein sequence ID" value="OLQ11916.1"/>
    <property type="molecule type" value="Genomic_DNA"/>
</dbReference>
<feature type="repeat" description="ANK" evidence="3">
    <location>
        <begin position="249"/>
        <end position="281"/>
    </location>
</feature>
<dbReference type="InterPro" id="IPR002110">
    <property type="entry name" value="Ankyrin_rpt"/>
</dbReference>
<dbReference type="AlphaFoldDB" id="A0A1Q9EWU7"/>
<dbReference type="Proteomes" id="UP000186817">
    <property type="component" value="Unassembled WGS sequence"/>
</dbReference>
<keyword evidence="1" id="KW-0677">Repeat</keyword>
<dbReference type="PANTHER" id="PTHR24166:SF48">
    <property type="entry name" value="PROTEIN VAPYRIN"/>
    <property type="match status" value="1"/>
</dbReference>
<feature type="repeat" description="ANK" evidence="3">
    <location>
        <begin position="315"/>
        <end position="347"/>
    </location>
</feature>
<organism evidence="5 6">
    <name type="scientific">Symbiodinium microadriaticum</name>
    <name type="common">Dinoflagellate</name>
    <name type="synonym">Zooxanthella microadriatica</name>
    <dbReference type="NCBI Taxonomy" id="2951"/>
    <lineage>
        <taxon>Eukaryota</taxon>
        <taxon>Sar</taxon>
        <taxon>Alveolata</taxon>
        <taxon>Dinophyceae</taxon>
        <taxon>Suessiales</taxon>
        <taxon>Symbiodiniaceae</taxon>
        <taxon>Symbiodinium</taxon>
    </lineage>
</organism>
<dbReference type="SUPFAM" id="SSF57184">
    <property type="entry name" value="Growth factor receptor domain"/>
    <property type="match status" value="1"/>
</dbReference>
<dbReference type="Pfam" id="PF12796">
    <property type="entry name" value="Ank_2"/>
    <property type="match status" value="3"/>
</dbReference>
<feature type="repeat" description="ANK" evidence="3">
    <location>
        <begin position="282"/>
        <end position="314"/>
    </location>
</feature>
<evidence type="ECO:0000313" key="5">
    <source>
        <dbReference type="EMBL" id="OLQ11916.1"/>
    </source>
</evidence>
<dbReference type="OrthoDB" id="1577640at2759"/>
<evidence type="ECO:0000256" key="2">
    <source>
        <dbReference type="ARBA" id="ARBA00023043"/>
    </source>
</evidence>
<dbReference type="SMART" id="SM00248">
    <property type="entry name" value="ANK"/>
    <property type="match status" value="9"/>
</dbReference>
<reference evidence="5 6" key="1">
    <citation type="submission" date="2016-02" db="EMBL/GenBank/DDBJ databases">
        <title>Genome analysis of coral dinoflagellate symbionts highlights evolutionary adaptations to a symbiotic lifestyle.</title>
        <authorList>
            <person name="Aranda M."/>
            <person name="Li Y."/>
            <person name="Liew Y.J."/>
            <person name="Baumgarten S."/>
            <person name="Simakov O."/>
            <person name="Wilson M."/>
            <person name="Piel J."/>
            <person name="Ashoor H."/>
            <person name="Bougouffa S."/>
            <person name="Bajic V.B."/>
            <person name="Ryu T."/>
            <person name="Ravasi T."/>
            <person name="Bayer T."/>
            <person name="Micklem G."/>
            <person name="Kim H."/>
            <person name="Bhak J."/>
            <person name="Lajeunesse T.C."/>
            <person name="Voolstra C.R."/>
        </authorList>
    </citation>
    <scope>NUCLEOTIDE SEQUENCE [LARGE SCALE GENOMIC DNA]</scope>
    <source>
        <strain evidence="5 6">CCMP2467</strain>
    </source>
</reference>
<feature type="region of interest" description="Disordered" evidence="4">
    <location>
        <begin position="421"/>
        <end position="447"/>
    </location>
</feature>
<evidence type="ECO:0000256" key="3">
    <source>
        <dbReference type="PROSITE-ProRule" id="PRU00023"/>
    </source>
</evidence>
<dbReference type="SUPFAM" id="SSF48403">
    <property type="entry name" value="Ankyrin repeat"/>
    <property type="match status" value="1"/>
</dbReference>
<evidence type="ECO:0000256" key="4">
    <source>
        <dbReference type="SAM" id="MobiDB-lite"/>
    </source>
</evidence>
<dbReference type="InterPro" id="IPR009030">
    <property type="entry name" value="Growth_fac_rcpt_cys_sf"/>
</dbReference>
<dbReference type="Gene3D" id="1.25.40.20">
    <property type="entry name" value="Ankyrin repeat-containing domain"/>
    <property type="match status" value="2"/>
</dbReference>
<feature type="repeat" description="ANK" evidence="3">
    <location>
        <begin position="183"/>
        <end position="215"/>
    </location>
</feature>
<evidence type="ECO:0000313" key="6">
    <source>
        <dbReference type="Proteomes" id="UP000186817"/>
    </source>
</evidence>
<gene>
    <name evidence="5" type="primary">ANK1</name>
    <name evidence="5" type="ORF">AK812_SmicGene4243</name>
</gene>
<proteinExistence type="predicted"/>
<protein>
    <submittedName>
        <fullName evidence="5">Ankyrin-1</fullName>
    </submittedName>
</protein>
<evidence type="ECO:0000256" key="1">
    <source>
        <dbReference type="ARBA" id="ARBA00022737"/>
    </source>
</evidence>
<dbReference type="InterPro" id="IPR050889">
    <property type="entry name" value="Dendritic_Spine_Reg/Scaffold"/>
</dbReference>
<feature type="repeat" description="ANK" evidence="3">
    <location>
        <begin position="216"/>
        <end position="248"/>
    </location>
</feature>
<sequence length="714" mass="76836">MLHVLSVSGEVQLTIELASFLETVPAGSCPVQALKQHWHGLCGQPRFRQRLSFLDDGLLLNDNDKQVLRPGEVQLVHLNFSPTSEEQIKELQHAAENGWTSCVEFILQRPQDPDLNLGCPPLYAASSEGHLEVVRLLLEASADKDKATNDGRTPLFVAAGQSHLEVARFLLEAKADKDKATHDGFTPLCFAVQEGHLEIVGLLLDAKADMNTVRDSGSTPLTIVAERGHLEVARLLLEAKADTNKAVQDGVTALIFAAHEGQLGVARLLLEAKADKNKAMTDGSTPLLCASQEGQLEMVRLLLEANADKDEASNDGITPLIVAAEEGHLDVVRLLLKGKADKDKAMNDGTTPLSVSVRHGHWQVAHLLQRMGYTFGRHADLQLDRASKGKTTNDASSCSSISKGWRMGHTFGRHADLVAAGKGKGKATKNHGSSSSSIGKGKAANDGSSFTSVSRVVAAWGTPSFGRPAGLVGADKGKAANDGYQLEDGRVLAGRKDKAMTLLGSPGGPDGFYRYGEEETGRYLTPDSKCCSDVAMSSNYECPAGYYEHGTEEVGGPVGWYENIPDDTVDTGRINMFELTNRYQLFAKGTECKDSAFLTPFGRDICPDGYWELPVWGGVGFSSAGYYEQGVDDLGRVCKAEDHCTECNWPCFSAVGLMGKFSTFLTHYQACETTCPPGLYLTPNGWCEEACPEGHYALDGTGGAAWLCFAAFGD</sequence>
<comment type="caution">
    <text evidence="5">The sequence shown here is derived from an EMBL/GenBank/DDBJ whole genome shotgun (WGS) entry which is preliminary data.</text>
</comment>
<dbReference type="InterPro" id="IPR036770">
    <property type="entry name" value="Ankyrin_rpt-contain_sf"/>
</dbReference>